<accession>W7HW90</accession>
<dbReference type="PROSITE" id="PS50850">
    <property type="entry name" value="MFS"/>
    <property type="match status" value="1"/>
</dbReference>
<feature type="domain" description="Major facilitator superfamily (MFS) profile" evidence="4">
    <location>
        <begin position="151"/>
        <end position="424"/>
    </location>
</feature>
<evidence type="ECO:0000256" key="1">
    <source>
        <dbReference type="ARBA" id="ARBA00004141"/>
    </source>
</evidence>
<dbReference type="HOGENOM" id="CLU_001265_1_7_1"/>
<feature type="transmembrane region" description="Helical" evidence="3">
    <location>
        <begin position="222"/>
        <end position="241"/>
    </location>
</feature>
<feature type="transmembrane region" description="Helical" evidence="3">
    <location>
        <begin position="352"/>
        <end position="374"/>
    </location>
</feature>
<proteinExistence type="inferred from homology"/>
<dbReference type="PANTHER" id="PTHR11360">
    <property type="entry name" value="MONOCARBOXYLATE TRANSPORTER"/>
    <property type="match status" value="1"/>
</dbReference>
<comment type="subcellular location">
    <subcellularLocation>
        <location evidence="1">Membrane</location>
        <topology evidence="1">Multi-pass membrane protein</topology>
    </subcellularLocation>
</comment>
<keyword evidence="3" id="KW-0472">Membrane</keyword>
<evidence type="ECO:0000259" key="4">
    <source>
        <dbReference type="PROSITE" id="PS50850"/>
    </source>
</evidence>
<comment type="similarity">
    <text evidence="2">Belongs to the major facilitator superfamily. Monocarboxylate porter (TC 2.A.1.13) family.</text>
</comment>
<keyword evidence="6" id="KW-1185">Reference proteome</keyword>
<keyword evidence="3" id="KW-1133">Transmembrane helix</keyword>
<feature type="transmembrane region" description="Helical" evidence="3">
    <location>
        <begin position="279"/>
        <end position="299"/>
    </location>
</feature>
<feature type="transmembrane region" description="Helical" evidence="3">
    <location>
        <begin position="160"/>
        <end position="180"/>
    </location>
</feature>
<dbReference type="InterPro" id="IPR036259">
    <property type="entry name" value="MFS_trans_sf"/>
</dbReference>
<dbReference type="PANTHER" id="PTHR11360:SF177">
    <property type="entry name" value="RIBOFLAVIN TRANSPORTER MCH5"/>
    <property type="match status" value="1"/>
</dbReference>
<dbReference type="Proteomes" id="UP000024837">
    <property type="component" value="Unassembled WGS sequence"/>
</dbReference>
<dbReference type="GO" id="GO:0022857">
    <property type="term" value="F:transmembrane transporter activity"/>
    <property type="evidence" value="ECO:0007669"/>
    <property type="project" value="InterPro"/>
</dbReference>
<dbReference type="Pfam" id="PF07690">
    <property type="entry name" value="MFS_1"/>
    <property type="match status" value="1"/>
</dbReference>
<protein>
    <recommendedName>
        <fullName evidence="4">Major facilitator superfamily (MFS) profile domain-containing protein</fullName>
    </recommendedName>
</protein>
<dbReference type="EMBL" id="KI966445">
    <property type="protein sequence ID" value="EWC44168.1"/>
    <property type="molecule type" value="Genomic_DNA"/>
</dbReference>
<dbReference type="AlphaFoldDB" id="W7HW90"/>
<dbReference type="Gene3D" id="1.20.1250.20">
    <property type="entry name" value="MFS general substrate transporter like domains"/>
    <property type="match status" value="1"/>
</dbReference>
<feature type="transmembrane region" description="Helical" evidence="3">
    <location>
        <begin position="192"/>
        <end position="215"/>
    </location>
</feature>
<gene>
    <name evidence="5" type="ORF">DRE_06993</name>
</gene>
<dbReference type="InterPro" id="IPR020846">
    <property type="entry name" value="MFS_dom"/>
</dbReference>
<sequence>MQAAALNAPADLADVIIVLDDGSFSSQRLIAAADAPDSVSDQVVVAGLSQNELEKYQTSAGLVHEQQHRDPDLGSPHDDQDVDLEAYMAAVGDKSPATTIDMLASTDTSILVTDDIKSVVQDKGDDEECGNSVEITAVPSPGEGFPDGGKRAWMCVLGTWLCLFSGFGLMNAIGVLQAYYKQYLLPQYTESQLSWIVGFYLFFIFAGGVLAGTVFDIYGPTYLIVGGTICLPFGMVLISISTEYWHLLLAQSVLVGGGTAMTFYASISSVTTWFYHNRAMAIGVASTGGGAGGIFFPLMMSRLLHVLGFAWTTRLFGLVYLISLSVACLLVRSRLEHAKSRKARRIVLFDFAAFKEPAWSFFGAGCFVQLLGLWGPINYLASFALANGFSATTAFYMIAFLNGGSIFGRALPGIYHPALIFVVW</sequence>
<dbReference type="SUPFAM" id="SSF103473">
    <property type="entry name" value="MFS general substrate transporter"/>
    <property type="match status" value="1"/>
</dbReference>
<keyword evidence="3" id="KW-0812">Transmembrane</keyword>
<evidence type="ECO:0000313" key="5">
    <source>
        <dbReference type="EMBL" id="EWC44168.1"/>
    </source>
</evidence>
<dbReference type="GO" id="GO:0016020">
    <property type="term" value="C:membrane"/>
    <property type="evidence" value="ECO:0007669"/>
    <property type="project" value="UniProtKB-SubCell"/>
</dbReference>
<feature type="transmembrane region" description="Helical" evidence="3">
    <location>
        <begin position="311"/>
        <end position="331"/>
    </location>
</feature>
<evidence type="ECO:0000256" key="3">
    <source>
        <dbReference type="SAM" id="Phobius"/>
    </source>
</evidence>
<reference evidence="5 6" key="1">
    <citation type="submission" date="2013-05" db="EMBL/GenBank/DDBJ databases">
        <title>Drechslerella stenobrocha genome reveals carnivorous origination and mechanical trapping mechanism of predatory fungi.</title>
        <authorList>
            <person name="Liu X."/>
            <person name="Zhang W."/>
            <person name="Liu K."/>
        </authorList>
    </citation>
    <scope>NUCLEOTIDE SEQUENCE [LARGE SCALE GENOMIC DNA]</scope>
    <source>
        <strain evidence="5 6">248</strain>
    </source>
</reference>
<organism evidence="5 6">
    <name type="scientific">Drechslerella stenobrocha 248</name>
    <dbReference type="NCBI Taxonomy" id="1043628"/>
    <lineage>
        <taxon>Eukaryota</taxon>
        <taxon>Fungi</taxon>
        <taxon>Dikarya</taxon>
        <taxon>Ascomycota</taxon>
        <taxon>Pezizomycotina</taxon>
        <taxon>Orbiliomycetes</taxon>
        <taxon>Orbiliales</taxon>
        <taxon>Orbiliaceae</taxon>
        <taxon>Drechslerella</taxon>
    </lineage>
</organism>
<dbReference type="OrthoDB" id="5667at2759"/>
<evidence type="ECO:0000313" key="6">
    <source>
        <dbReference type="Proteomes" id="UP000024837"/>
    </source>
</evidence>
<dbReference type="InterPro" id="IPR011701">
    <property type="entry name" value="MFS"/>
</dbReference>
<name>W7HW90_9PEZI</name>
<feature type="transmembrane region" description="Helical" evidence="3">
    <location>
        <begin position="380"/>
        <end position="401"/>
    </location>
</feature>
<feature type="transmembrane region" description="Helical" evidence="3">
    <location>
        <begin position="247"/>
        <end position="267"/>
    </location>
</feature>
<evidence type="ECO:0000256" key="2">
    <source>
        <dbReference type="ARBA" id="ARBA00006727"/>
    </source>
</evidence>
<dbReference type="InterPro" id="IPR050327">
    <property type="entry name" value="Proton-linked_MCT"/>
</dbReference>